<dbReference type="GO" id="GO:0004834">
    <property type="term" value="F:tryptophan synthase activity"/>
    <property type="evidence" value="ECO:0007669"/>
    <property type="project" value="UniProtKB-EC"/>
</dbReference>
<evidence type="ECO:0000313" key="2">
    <source>
        <dbReference type="Proteomes" id="UP000013111"/>
    </source>
</evidence>
<reference evidence="1 2" key="1">
    <citation type="submission" date="2012-11" db="EMBL/GenBank/DDBJ databases">
        <authorList>
            <person name="Linke B."/>
        </authorList>
    </citation>
    <scope>NUCLEOTIDE SEQUENCE [LARGE SCALE GENOMIC DNA]</scope>
    <source>
        <strain evidence="2">CFBP 1232</strain>
    </source>
</reference>
<dbReference type="Proteomes" id="UP000013111">
    <property type="component" value="Unassembled WGS sequence"/>
</dbReference>
<evidence type="ECO:0000313" key="1">
    <source>
        <dbReference type="EMBL" id="CCO94123.1"/>
    </source>
</evidence>
<comment type="caution">
    <text evidence="1">The sequence shown here is derived from an EMBL/GenBank/DDBJ whole genome shotgun (WGS) entry which is preliminary data.</text>
</comment>
<dbReference type="EMBL" id="CAPB01000022">
    <property type="protein sequence ID" value="CCO94123.1"/>
    <property type="molecule type" value="Genomic_DNA"/>
</dbReference>
<keyword evidence="1" id="KW-0456">Lyase</keyword>
<dbReference type="AlphaFoldDB" id="A0A831ETN6"/>
<dbReference type="SUPFAM" id="SSF53686">
    <property type="entry name" value="Tryptophan synthase beta subunit-like PLP-dependent enzymes"/>
    <property type="match status" value="1"/>
</dbReference>
<reference evidence="1 2" key="2">
    <citation type="submission" date="2013-04" db="EMBL/GenBank/DDBJ databases">
        <title>Comparative genomics of 12 strains of Erwinia amylovora identifies a pan-genome with a large conserved core and provides insights into host specificity.</title>
        <authorList>
            <person name="Mann R.A."/>
            <person name="Smits T.H.M."/>
            <person name="Buehlmann A."/>
            <person name="Blom J."/>
            <person name="Goesmann A."/>
            <person name="Frey J.E."/>
            <person name="Plummer K.M."/>
            <person name="Beer S.V."/>
            <person name="Luck J."/>
            <person name="Duffy B."/>
            <person name="Rodoni B."/>
        </authorList>
    </citation>
    <scope>NUCLEOTIDE SEQUENCE [LARGE SCALE GENOMIC DNA]</scope>
    <source>
        <strain evidence="2">CFBP 1232</strain>
    </source>
</reference>
<gene>
    <name evidence="1" type="ORF">BN437_2198</name>
</gene>
<dbReference type="EC" id="4.2.1.20" evidence="1"/>
<name>A0A831ETN6_ERWAM</name>
<dbReference type="Gene3D" id="3.40.50.1100">
    <property type="match status" value="1"/>
</dbReference>
<proteinExistence type="predicted"/>
<sequence length="108" mass="12114">MASLSLHNMIHFPRIELTGAPTPLKHLPRLSDYPERDIFIKRDDVTPRLSAVIRCASSNLWRQMPGALVPMCCLPLALQLTMCATPQRWRQSLGSCPLGALVYVECAR</sequence>
<accession>A0A831ETN6</accession>
<dbReference type="InterPro" id="IPR036052">
    <property type="entry name" value="TrpB-like_PALP_sf"/>
</dbReference>
<protein>
    <submittedName>
        <fullName evidence="1">Tryptophan synthase beta chain</fullName>
        <ecNumber evidence="1">4.2.1.20</ecNumber>
    </submittedName>
</protein>
<organism evidence="1 2">
    <name type="scientific">Erwinia amylovora NBRC 12687 = CFBP 1232</name>
    <dbReference type="NCBI Taxonomy" id="1219359"/>
    <lineage>
        <taxon>Bacteria</taxon>
        <taxon>Pseudomonadati</taxon>
        <taxon>Pseudomonadota</taxon>
        <taxon>Gammaproteobacteria</taxon>
        <taxon>Enterobacterales</taxon>
        <taxon>Erwiniaceae</taxon>
        <taxon>Erwinia</taxon>
    </lineage>
</organism>